<sequence length="239" mass="26622">MATPDGPAAGQAATRRSPRLSKPGTGAVDPRTVPCSLLGDKTIRARGTMGPGSGEELVSSSKWLKAHEKEQQLPPPQKPAPKERLKALLPAKDDVPPHGLGSGRDFVQSNVQEAAAAEPKFREHHEVRYVFKPHFGELPPYLRQRKKELEERREAEERARLQPEEEPGVTVISGEELAELIRHLKLKWQSINEAYVRLPCVLDTPSKRRRKEEMEEQLAEIERDVGTLSKATSVRVSSA</sequence>
<comment type="subcellular location">
    <subcellularLocation>
        <location evidence="1">Cell projection</location>
        <location evidence="1">Cilium</location>
    </subcellularLocation>
    <subcellularLocation>
        <location evidence="2">Cytoplasm</location>
        <location evidence="2">Cytoskeleton</location>
    </subcellularLocation>
</comment>
<feature type="compositionally biased region" description="Basic and acidic residues" evidence="7">
    <location>
        <begin position="147"/>
        <end position="163"/>
    </location>
</feature>
<evidence type="ECO:0000256" key="1">
    <source>
        <dbReference type="ARBA" id="ARBA00004138"/>
    </source>
</evidence>
<evidence type="ECO:0000313" key="9">
    <source>
        <dbReference type="EMBL" id="EFN54564.1"/>
    </source>
</evidence>
<dbReference type="OrthoDB" id="2123594at2759"/>
<evidence type="ECO:0000256" key="5">
    <source>
        <dbReference type="ARBA" id="ARBA00023273"/>
    </source>
</evidence>
<dbReference type="KEGG" id="cvr:CHLNCDRAFT_135367"/>
<reference evidence="9 10" key="1">
    <citation type="journal article" date="2010" name="Plant Cell">
        <title>The Chlorella variabilis NC64A genome reveals adaptation to photosymbiosis, coevolution with viruses, and cryptic sex.</title>
        <authorList>
            <person name="Blanc G."/>
            <person name="Duncan G."/>
            <person name="Agarkova I."/>
            <person name="Borodovsky M."/>
            <person name="Gurnon J."/>
            <person name="Kuo A."/>
            <person name="Lindquist E."/>
            <person name="Lucas S."/>
            <person name="Pangilinan J."/>
            <person name="Polle J."/>
            <person name="Salamov A."/>
            <person name="Terry A."/>
            <person name="Yamada T."/>
            <person name="Dunigan D.D."/>
            <person name="Grigoriev I.V."/>
            <person name="Claverie J.M."/>
            <person name="Van Etten J.L."/>
        </authorList>
    </citation>
    <scope>NUCLEOTIDE SEQUENCE [LARGE SCALE GENOMIC DNA]</scope>
    <source>
        <strain evidence="9 10">NC64A</strain>
    </source>
</reference>
<evidence type="ECO:0000256" key="6">
    <source>
        <dbReference type="SAM" id="Coils"/>
    </source>
</evidence>
<dbReference type="InterPro" id="IPR052102">
    <property type="entry name" value="Enkurin_domain-protein"/>
</dbReference>
<dbReference type="OMA" id="FREHHEV"/>
<name>E1ZI28_CHLVA</name>
<dbReference type="PANTHER" id="PTHR21490">
    <property type="entry name" value="ENKURIN-RELATED"/>
    <property type="match status" value="1"/>
</dbReference>
<dbReference type="eggNOG" id="ENOG502QT8E">
    <property type="taxonomic scope" value="Eukaryota"/>
</dbReference>
<keyword evidence="6" id="KW-0175">Coiled coil</keyword>
<dbReference type="EMBL" id="GL433847">
    <property type="protein sequence ID" value="EFN54564.1"/>
    <property type="molecule type" value="Genomic_DNA"/>
</dbReference>
<feature type="region of interest" description="Disordered" evidence="7">
    <location>
        <begin position="1"/>
        <end position="83"/>
    </location>
</feature>
<feature type="region of interest" description="Disordered" evidence="7">
    <location>
        <begin position="147"/>
        <end position="168"/>
    </location>
</feature>
<accession>E1ZI28</accession>
<proteinExistence type="predicted"/>
<keyword evidence="10" id="KW-1185">Reference proteome</keyword>
<dbReference type="PROSITE" id="PS51665">
    <property type="entry name" value="ENKURIN"/>
    <property type="match status" value="1"/>
</dbReference>
<evidence type="ECO:0000313" key="10">
    <source>
        <dbReference type="Proteomes" id="UP000008141"/>
    </source>
</evidence>
<keyword evidence="5" id="KW-0966">Cell projection</keyword>
<evidence type="ECO:0000256" key="2">
    <source>
        <dbReference type="ARBA" id="ARBA00004245"/>
    </source>
</evidence>
<dbReference type="Pfam" id="PF13864">
    <property type="entry name" value="Enkurin"/>
    <property type="match status" value="1"/>
</dbReference>
<dbReference type="GO" id="GO:0005929">
    <property type="term" value="C:cilium"/>
    <property type="evidence" value="ECO:0007669"/>
    <property type="project" value="UniProtKB-SubCell"/>
</dbReference>
<dbReference type="Proteomes" id="UP000008141">
    <property type="component" value="Unassembled WGS sequence"/>
</dbReference>
<evidence type="ECO:0000256" key="4">
    <source>
        <dbReference type="ARBA" id="ARBA00023212"/>
    </source>
</evidence>
<feature type="coiled-coil region" evidence="6">
    <location>
        <begin position="204"/>
        <end position="231"/>
    </location>
</feature>
<evidence type="ECO:0000259" key="8">
    <source>
        <dbReference type="PROSITE" id="PS51665"/>
    </source>
</evidence>
<dbReference type="STRING" id="554065.E1ZI28"/>
<dbReference type="GO" id="GO:0005516">
    <property type="term" value="F:calmodulin binding"/>
    <property type="evidence" value="ECO:0007669"/>
    <property type="project" value="TreeGrafter"/>
</dbReference>
<dbReference type="InParanoid" id="E1ZI28"/>
<dbReference type="AlphaFoldDB" id="E1ZI28"/>
<gene>
    <name evidence="9" type="ORF">CHLNCDRAFT_135367</name>
</gene>
<dbReference type="InterPro" id="IPR027012">
    <property type="entry name" value="Enkurin_dom"/>
</dbReference>
<protein>
    <recommendedName>
        <fullName evidence="8">Enkurin domain-containing protein</fullName>
    </recommendedName>
</protein>
<keyword evidence="3" id="KW-0963">Cytoplasm</keyword>
<organism evidence="10">
    <name type="scientific">Chlorella variabilis</name>
    <name type="common">Green alga</name>
    <dbReference type="NCBI Taxonomy" id="554065"/>
    <lineage>
        <taxon>Eukaryota</taxon>
        <taxon>Viridiplantae</taxon>
        <taxon>Chlorophyta</taxon>
        <taxon>core chlorophytes</taxon>
        <taxon>Trebouxiophyceae</taxon>
        <taxon>Chlorellales</taxon>
        <taxon>Chlorellaceae</taxon>
        <taxon>Chlorella clade</taxon>
        <taxon>Chlorella</taxon>
    </lineage>
</organism>
<dbReference type="GO" id="GO:0005856">
    <property type="term" value="C:cytoskeleton"/>
    <property type="evidence" value="ECO:0007669"/>
    <property type="project" value="UniProtKB-SubCell"/>
</dbReference>
<dbReference type="GeneID" id="17354013"/>
<dbReference type="RefSeq" id="XP_005846666.1">
    <property type="nucleotide sequence ID" value="XM_005846604.1"/>
</dbReference>
<keyword evidence="4" id="KW-0206">Cytoskeleton</keyword>
<evidence type="ECO:0000256" key="7">
    <source>
        <dbReference type="SAM" id="MobiDB-lite"/>
    </source>
</evidence>
<feature type="domain" description="Enkurin" evidence="8">
    <location>
        <begin position="144"/>
        <end position="236"/>
    </location>
</feature>
<evidence type="ECO:0000256" key="3">
    <source>
        <dbReference type="ARBA" id="ARBA00022490"/>
    </source>
</evidence>
<dbReference type="PANTHER" id="PTHR21490:SF0">
    <property type="entry name" value="ENKURIN"/>
    <property type="match status" value="1"/>
</dbReference>